<dbReference type="AlphaFoldDB" id="A0A1C1YZQ8"/>
<protein>
    <submittedName>
        <fullName evidence="1">Uncharacterized protein</fullName>
    </submittedName>
</protein>
<evidence type="ECO:0000313" key="2">
    <source>
        <dbReference type="Proteomes" id="UP000094795"/>
    </source>
</evidence>
<name>A0A1C1YZQ8_9HYPH</name>
<proteinExistence type="predicted"/>
<reference evidence="1 2" key="1">
    <citation type="submission" date="2015-12" db="EMBL/GenBank/DDBJ databases">
        <authorList>
            <person name="Shamseldin A."/>
            <person name="Moawad H."/>
            <person name="Abd El-Rahim W.M."/>
            <person name="Sadowsky M.J."/>
        </authorList>
    </citation>
    <scope>NUCLEOTIDE SEQUENCE [LARGE SCALE GENOMIC DNA]</scope>
    <source>
        <strain evidence="1 2">JC234</strain>
    </source>
</reference>
<dbReference type="Gene3D" id="1.10.1220.10">
    <property type="entry name" value="Met repressor-like"/>
    <property type="match status" value="1"/>
</dbReference>
<organism evidence="1 2">
    <name type="scientific">Hoeflea olei</name>
    <dbReference type="NCBI Taxonomy" id="1480615"/>
    <lineage>
        <taxon>Bacteria</taxon>
        <taxon>Pseudomonadati</taxon>
        <taxon>Pseudomonadota</taxon>
        <taxon>Alphaproteobacteria</taxon>
        <taxon>Hyphomicrobiales</taxon>
        <taxon>Rhizobiaceae</taxon>
        <taxon>Hoeflea</taxon>
    </lineage>
</organism>
<evidence type="ECO:0000313" key="1">
    <source>
        <dbReference type="EMBL" id="OCW58988.1"/>
    </source>
</evidence>
<accession>A0A1C1YZQ8</accession>
<comment type="caution">
    <text evidence="1">The sequence shown here is derived from an EMBL/GenBank/DDBJ whole genome shotgun (WGS) entry which is preliminary data.</text>
</comment>
<dbReference type="STRING" id="1480615.AWJ14_04560"/>
<dbReference type="RefSeq" id="WP_066174994.1">
    <property type="nucleotide sequence ID" value="NZ_LQZT01000002.1"/>
</dbReference>
<dbReference type="GO" id="GO:0006355">
    <property type="term" value="P:regulation of DNA-templated transcription"/>
    <property type="evidence" value="ECO:0007669"/>
    <property type="project" value="InterPro"/>
</dbReference>
<dbReference type="InterPro" id="IPR010985">
    <property type="entry name" value="Ribbon_hlx_hlx"/>
</dbReference>
<sequence length="90" mass="10268">MSNVSNAPKKGKPFPVFETDADVGHFVDTADLSDYDLSGFKPMRFELEKKSKQINLRMPASLVDAIKARAKERNIPYQRLIREAIEESLR</sequence>
<dbReference type="InterPro" id="IPR013321">
    <property type="entry name" value="Arc_rbn_hlx_hlx"/>
</dbReference>
<dbReference type="EMBL" id="LQZT01000002">
    <property type="protein sequence ID" value="OCW58988.1"/>
    <property type="molecule type" value="Genomic_DNA"/>
</dbReference>
<dbReference type="Proteomes" id="UP000094795">
    <property type="component" value="Unassembled WGS sequence"/>
</dbReference>
<keyword evidence="2" id="KW-1185">Reference proteome</keyword>
<dbReference type="OrthoDB" id="1551132at2"/>
<dbReference type="Pfam" id="PF12441">
    <property type="entry name" value="CopG_antitoxin"/>
    <property type="match status" value="1"/>
</dbReference>
<dbReference type="CDD" id="cd21631">
    <property type="entry name" value="RHH_CopG_NikR-like"/>
    <property type="match status" value="1"/>
</dbReference>
<dbReference type="SUPFAM" id="SSF47598">
    <property type="entry name" value="Ribbon-helix-helix"/>
    <property type="match status" value="1"/>
</dbReference>
<gene>
    <name evidence="1" type="ORF">AWJ14_04560</name>
</gene>
<dbReference type="InterPro" id="IPR022148">
    <property type="entry name" value="CopG_antitoxin"/>
</dbReference>